<dbReference type="Proteomes" id="UP000318571">
    <property type="component" value="Chromosome 7"/>
</dbReference>
<dbReference type="Gene3D" id="3.40.50.12780">
    <property type="entry name" value="N-terminal domain of ligase-like"/>
    <property type="match status" value="1"/>
</dbReference>
<dbReference type="Pfam" id="PF00501">
    <property type="entry name" value="AMP-binding"/>
    <property type="match status" value="1"/>
</dbReference>
<dbReference type="AlphaFoldDB" id="A0A553P469"/>
<proteinExistence type="inferred from homology"/>
<dbReference type="PANTHER" id="PTHR43201">
    <property type="entry name" value="ACYL-COA SYNTHETASE"/>
    <property type="match status" value="1"/>
</dbReference>
<reference evidence="3 4" key="1">
    <citation type="journal article" date="2018" name="Nat. Ecol. Evol.">
        <title>Genomic signatures of mitonuclear coevolution across populations of Tigriopus californicus.</title>
        <authorList>
            <person name="Barreto F.S."/>
            <person name="Watson E.T."/>
            <person name="Lima T.G."/>
            <person name="Willett C.S."/>
            <person name="Edmands S."/>
            <person name="Li W."/>
            <person name="Burton R.S."/>
        </authorList>
    </citation>
    <scope>NUCLEOTIDE SEQUENCE [LARGE SCALE GENOMIC DNA]</scope>
    <source>
        <strain evidence="3 4">San Diego</strain>
    </source>
</reference>
<dbReference type="GO" id="GO:0031956">
    <property type="term" value="F:medium-chain fatty acid-CoA ligase activity"/>
    <property type="evidence" value="ECO:0007669"/>
    <property type="project" value="TreeGrafter"/>
</dbReference>
<evidence type="ECO:0000313" key="3">
    <source>
        <dbReference type="EMBL" id="TRY72481.1"/>
    </source>
</evidence>
<organism evidence="3 4">
    <name type="scientific">Tigriopus californicus</name>
    <name type="common">Marine copepod</name>
    <dbReference type="NCBI Taxonomy" id="6832"/>
    <lineage>
        <taxon>Eukaryota</taxon>
        <taxon>Metazoa</taxon>
        <taxon>Ecdysozoa</taxon>
        <taxon>Arthropoda</taxon>
        <taxon>Crustacea</taxon>
        <taxon>Multicrustacea</taxon>
        <taxon>Hexanauplia</taxon>
        <taxon>Copepoda</taxon>
        <taxon>Harpacticoida</taxon>
        <taxon>Harpacticidae</taxon>
        <taxon>Tigriopus</taxon>
    </lineage>
</organism>
<dbReference type="PANTHER" id="PTHR43201:SF8">
    <property type="entry name" value="ACYL-COA SYNTHETASE FAMILY MEMBER 3"/>
    <property type="match status" value="1"/>
</dbReference>
<gene>
    <name evidence="3" type="ORF">TCAL_01042</name>
</gene>
<sequence>MEVTHSLKAWSTRPRVFQKLWPTSDSRGARRPASTFSTVVQKTTSTASSHSLPPPVPALKLHRPVYAQAQAFKTRIAVCDNDGNFLYEDIFRRSLDLSQMIADMLPSQAPHQRIAILCPNGASHVITQWACWMSGHIAVPLNQAQTPAEMEFCLQDSDCSLVISAKSQIDRINDVAQKLGRKLICLDHTWTAHPKKSFEDDALPFPQDPQSEEFYLSHPGALILYSRKYTDKPKAVLFGHNELNHQMLHISQAWDLTEKCSLLHTLPLDTAYGNITSMLTPLSVGGRIVNLSQFDTVKVWSYLLGIGVNCPEPLPKVNMFPSLPGYYGKLLTRYREIFVDKKKKDYVRSTLLKRIRGMFSSMDLVSRDLRKSWHSATGHQIIDCYTKTTTGTVLSGQVPEHQSKIVKHHLLPLRLTETKVVRTLSTGGVDVLDLNCQSRHTVMGELMLKAPGQSKQIKTDSQGFVSTGDKVKVSRGGIEVL</sequence>
<dbReference type="InterPro" id="IPR042099">
    <property type="entry name" value="ANL_N_sf"/>
</dbReference>
<accession>A0A553P469</accession>
<dbReference type="EMBL" id="VCGU01000008">
    <property type="protein sequence ID" value="TRY72481.1"/>
    <property type="molecule type" value="Genomic_DNA"/>
</dbReference>
<evidence type="ECO:0000259" key="2">
    <source>
        <dbReference type="Pfam" id="PF00501"/>
    </source>
</evidence>
<dbReference type="OMA" id="RASTECN"/>
<protein>
    <recommendedName>
        <fullName evidence="2">AMP-dependent synthetase/ligase domain-containing protein</fullName>
    </recommendedName>
</protein>
<dbReference type="GO" id="GO:0006631">
    <property type="term" value="P:fatty acid metabolic process"/>
    <property type="evidence" value="ECO:0007669"/>
    <property type="project" value="TreeGrafter"/>
</dbReference>
<dbReference type="OrthoDB" id="2962993at2759"/>
<feature type="domain" description="AMP-dependent synthetase/ligase" evidence="2">
    <location>
        <begin position="67"/>
        <end position="452"/>
    </location>
</feature>
<evidence type="ECO:0000313" key="4">
    <source>
        <dbReference type="Proteomes" id="UP000318571"/>
    </source>
</evidence>
<comment type="caution">
    <text evidence="3">The sequence shown here is derived from an EMBL/GenBank/DDBJ whole genome shotgun (WGS) entry which is preliminary data.</text>
</comment>
<comment type="similarity">
    <text evidence="1">Belongs to the ATP-dependent AMP-binding enzyme family.</text>
</comment>
<dbReference type="STRING" id="6832.A0A553P469"/>
<dbReference type="InterPro" id="IPR000873">
    <property type="entry name" value="AMP-dep_synth/lig_dom"/>
</dbReference>
<name>A0A553P469_TIGCA</name>
<evidence type="ECO:0000256" key="1">
    <source>
        <dbReference type="ARBA" id="ARBA00006432"/>
    </source>
</evidence>
<keyword evidence="4" id="KW-1185">Reference proteome</keyword>
<dbReference type="SUPFAM" id="SSF56801">
    <property type="entry name" value="Acetyl-CoA synthetase-like"/>
    <property type="match status" value="1"/>
</dbReference>